<name>A0A0C3RGP2_9PORP</name>
<dbReference type="SUPFAM" id="SSF88659">
    <property type="entry name" value="Sigma3 and sigma4 domains of RNA polymerase sigma factors"/>
    <property type="match status" value="1"/>
</dbReference>
<dbReference type="GO" id="GO:0006352">
    <property type="term" value="P:DNA-templated transcription initiation"/>
    <property type="evidence" value="ECO:0007669"/>
    <property type="project" value="InterPro"/>
</dbReference>
<dbReference type="Proteomes" id="UP000031937">
    <property type="component" value="Unassembled WGS sequence"/>
</dbReference>
<dbReference type="InterPro" id="IPR039425">
    <property type="entry name" value="RNA_pol_sigma-70-like"/>
</dbReference>
<evidence type="ECO:0000256" key="2">
    <source>
        <dbReference type="ARBA" id="ARBA00023015"/>
    </source>
</evidence>
<dbReference type="OrthoDB" id="1120819at2"/>
<dbReference type="PANTHER" id="PTHR43133:SF46">
    <property type="entry name" value="RNA POLYMERASE SIGMA-70 FACTOR ECF SUBFAMILY"/>
    <property type="match status" value="1"/>
</dbReference>
<dbReference type="Pfam" id="PF04542">
    <property type="entry name" value="Sigma70_r2"/>
    <property type="match status" value="1"/>
</dbReference>
<keyword evidence="2" id="KW-0805">Transcription regulation</keyword>
<protein>
    <recommendedName>
        <fullName evidence="5">RNA polymerase sigma-70 region 2 domain-containing protein</fullName>
    </recommendedName>
</protein>
<gene>
    <name evidence="7" type="ORF">BA92_06610</name>
    <name evidence="6" type="ORF">IE90_12205</name>
</gene>
<dbReference type="EMBL" id="JPIT01000032">
    <property type="protein sequence ID" value="KIO42988.1"/>
    <property type="molecule type" value="Genomic_DNA"/>
</dbReference>
<dbReference type="SUPFAM" id="SSF88946">
    <property type="entry name" value="Sigma2 domain of RNA polymerase sigma factors"/>
    <property type="match status" value="1"/>
</dbReference>
<feature type="domain" description="RNA polymerase sigma-70 region 2" evidence="5">
    <location>
        <begin position="16"/>
        <end position="81"/>
    </location>
</feature>
<comment type="caution">
    <text evidence="7">The sequence shown here is derived from an EMBL/GenBank/DDBJ whole genome shotgun (WGS) entry which is preliminary data.</text>
</comment>
<evidence type="ECO:0000313" key="7">
    <source>
        <dbReference type="EMBL" id="KIO44704.1"/>
    </source>
</evidence>
<reference evidence="7 9" key="1">
    <citation type="submission" date="2014-07" db="EMBL/GenBank/DDBJ databases">
        <title>Porphyromonadaceae bacterium OUH 308042 = ATCC BAA-2681 = DSM 28342 draft genome.</title>
        <authorList>
            <person name="Sydenham T.V."/>
            <person name="Hasman H."/>
            <person name="Justensen U.S."/>
        </authorList>
    </citation>
    <scope>NUCLEOTIDE SEQUENCE [LARGE SCALE GENOMIC DNA]</scope>
    <source>
        <strain evidence="7 9">OUH 308042</strain>
    </source>
</reference>
<proteinExistence type="inferred from homology"/>
<keyword evidence="4" id="KW-0804">Transcription</keyword>
<dbReference type="NCBIfam" id="TIGR02985">
    <property type="entry name" value="Sig70_bacteroi1"/>
    <property type="match status" value="1"/>
</dbReference>
<dbReference type="InterPro" id="IPR014284">
    <property type="entry name" value="RNA_pol_sigma-70_dom"/>
</dbReference>
<dbReference type="Proteomes" id="UP000031980">
    <property type="component" value="Unassembled WGS sequence"/>
</dbReference>
<evidence type="ECO:0000256" key="4">
    <source>
        <dbReference type="ARBA" id="ARBA00023163"/>
    </source>
</evidence>
<reference evidence="6 8" key="2">
    <citation type="submission" date="2014-07" db="EMBL/GenBank/DDBJ databases">
        <title>Porphyromonadaceae bacterium OUH 334697 = ATCC BAA-2682 = DSM 28341 draft genome.</title>
        <authorList>
            <person name="Sydenham T.V."/>
            <person name="Hasman H."/>
            <person name="Justesen U.S."/>
        </authorList>
    </citation>
    <scope>NUCLEOTIDE SEQUENCE [LARGE SCALE GENOMIC DNA]</scope>
    <source>
        <strain evidence="6 8">OUH 334697</strain>
    </source>
</reference>
<dbReference type="InterPro" id="IPR013324">
    <property type="entry name" value="RNA_pol_sigma_r3/r4-like"/>
</dbReference>
<evidence type="ECO:0000313" key="8">
    <source>
        <dbReference type="Proteomes" id="UP000031937"/>
    </source>
</evidence>
<evidence type="ECO:0000259" key="5">
    <source>
        <dbReference type="Pfam" id="PF04542"/>
    </source>
</evidence>
<comment type="similarity">
    <text evidence="1">Belongs to the sigma-70 factor family. ECF subfamily.</text>
</comment>
<evidence type="ECO:0000313" key="9">
    <source>
        <dbReference type="Proteomes" id="UP000031980"/>
    </source>
</evidence>
<sequence length="184" mass="22370">MDRSYNMYEEDRYKILFKEFYHPLVCFVLQYLNDHEVAEDLVQDLFVHLWTKELKFKDENMLRAYLYRSARHKCFNYLRNLKIQQHHERKIIKEQELHESFSVLHNMIREEVYRQLFDSIDRLPPQCKKICLMTLDGKKPSEIAAELHLAVETVKKQKKIAQKRIQDEWGISSSVSLLFSFWIL</sequence>
<dbReference type="InterPro" id="IPR007627">
    <property type="entry name" value="RNA_pol_sigma70_r2"/>
</dbReference>
<dbReference type="InterPro" id="IPR014327">
    <property type="entry name" value="RNA_pol_sigma70_bacteroid"/>
</dbReference>
<accession>A0A0C3RGP2</accession>
<evidence type="ECO:0000256" key="3">
    <source>
        <dbReference type="ARBA" id="ARBA00023082"/>
    </source>
</evidence>
<keyword evidence="9" id="KW-1185">Reference proteome</keyword>
<dbReference type="InterPro" id="IPR013325">
    <property type="entry name" value="RNA_pol_sigma_r2"/>
</dbReference>
<evidence type="ECO:0000313" key="6">
    <source>
        <dbReference type="EMBL" id="KIO42988.1"/>
    </source>
</evidence>
<dbReference type="Gene3D" id="1.10.10.10">
    <property type="entry name" value="Winged helix-like DNA-binding domain superfamily/Winged helix DNA-binding domain"/>
    <property type="match status" value="1"/>
</dbReference>
<dbReference type="InterPro" id="IPR036388">
    <property type="entry name" value="WH-like_DNA-bd_sf"/>
</dbReference>
<dbReference type="NCBIfam" id="TIGR02937">
    <property type="entry name" value="sigma70-ECF"/>
    <property type="match status" value="1"/>
</dbReference>
<evidence type="ECO:0000256" key="1">
    <source>
        <dbReference type="ARBA" id="ARBA00010641"/>
    </source>
</evidence>
<dbReference type="EMBL" id="JPIU01000038">
    <property type="protein sequence ID" value="KIO44704.1"/>
    <property type="molecule type" value="Genomic_DNA"/>
</dbReference>
<organism evidence="7 9">
    <name type="scientific">Sanguibacteroides justesenii</name>
    <dbReference type="NCBI Taxonomy" id="1547597"/>
    <lineage>
        <taxon>Bacteria</taxon>
        <taxon>Pseudomonadati</taxon>
        <taxon>Bacteroidota</taxon>
        <taxon>Bacteroidia</taxon>
        <taxon>Bacteroidales</taxon>
        <taxon>Porphyromonadaceae</taxon>
        <taxon>Sanguibacteroides</taxon>
    </lineage>
</organism>
<keyword evidence="3" id="KW-0731">Sigma factor</keyword>
<dbReference type="GO" id="GO:0016987">
    <property type="term" value="F:sigma factor activity"/>
    <property type="evidence" value="ECO:0007669"/>
    <property type="project" value="UniProtKB-KW"/>
</dbReference>
<dbReference type="RefSeq" id="WP_041504122.1">
    <property type="nucleotide sequence ID" value="NZ_QJPL01000006.1"/>
</dbReference>
<dbReference type="AlphaFoldDB" id="A0A0C3RGP2"/>
<dbReference type="PANTHER" id="PTHR43133">
    <property type="entry name" value="RNA POLYMERASE ECF-TYPE SIGMA FACTO"/>
    <property type="match status" value="1"/>
</dbReference>
<dbReference type="Gene3D" id="1.10.1740.10">
    <property type="match status" value="1"/>
</dbReference>